<organism evidence="1 2">
    <name type="scientific">Vicia faba</name>
    <name type="common">Broad bean</name>
    <name type="synonym">Faba vulgaris</name>
    <dbReference type="NCBI Taxonomy" id="3906"/>
    <lineage>
        <taxon>Eukaryota</taxon>
        <taxon>Viridiplantae</taxon>
        <taxon>Streptophyta</taxon>
        <taxon>Embryophyta</taxon>
        <taxon>Tracheophyta</taxon>
        <taxon>Spermatophyta</taxon>
        <taxon>Magnoliopsida</taxon>
        <taxon>eudicotyledons</taxon>
        <taxon>Gunneridae</taxon>
        <taxon>Pentapetalae</taxon>
        <taxon>rosids</taxon>
        <taxon>fabids</taxon>
        <taxon>Fabales</taxon>
        <taxon>Fabaceae</taxon>
        <taxon>Papilionoideae</taxon>
        <taxon>50 kb inversion clade</taxon>
        <taxon>NPAAA clade</taxon>
        <taxon>Hologalegina</taxon>
        <taxon>IRL clade</taxon>
        <taxon>Fabeae</taxon>
        <taxon>Vicia</taxon>
    </lineage>
</organism>
<sequence>MDSDSSTIEHQDSLLSHFVSKLNEYLSQHQVYKFSDDEKLAQMFGLFSLFILARTKFGILHPKHHLSNKVDELYLRYQILLCFEIRVKIYGLNFLDEMENVQLRHYVDFCKIIISIIRMLLDLPITNTNDTFLVKLIPSLKLANNYSRMEDDSGKKMVRKLLEHITNRSDILLKKAESSHIDPEIIEFCCITLTLIKDSPFSTALCPIAKDMCYSLPNCSNNNSVYVKKILTTIKSDSKECPRDVFVVERAELIYNICWFTWKCCMSKSGSNIFLDIIHVKDSVSWLMQAYVLCREVPGLLQKRGTSFVDGIVPDIRTFLQKDAQTEGSYSASVSEKRWKIDVHLKELLRNLEDSWLGSWRYKYINRGLLKTILGGFCGEKQ</sequence>
<protein>
    <submittedName>
        <fullName evidence="1">Uncharacterized protein</fullName>
    </submittedName>
</protein>
<dbReference type="EMBL" id="OX451741">
    <property type="protein sequence ID" value="CAI8620021.1"/>
    <property type="molecule type" value="Genomic_DNA"/>
</dbReference>
<name>A0AAV1BC28_VICFA</name>
<gene>
    <name evidence="1" type="ORF">VFH_VI199040</name>
</gene>
<evidence type="ECO:0000313" key="2">
    <source>
        <dbReference type="Proteomes" id="UP001157006"/>
    </source>
</evidence>
<proteinExistence type="predicted"/>
<keyword evidence="2" id="KW-1185">Reference proteome</keyword>
<reference evidence="1 2" key="1">
    <citation type="submission" date="2023-01" db="EMBL/GenBank/DDBJ databases">
        <authorList>
            <person name="Kreplak J."/>
        </authorList>
    </citation>
    <scope>NUCLEOTIDE SEQUENCE [LARGE SCALE GENOMIC DNA]</scope>
</reference>
<dbReference type="AlphaFoldDB" id="A0AAV1BC28"/>
<dbReference type="Proteomes" id="UP001157006">
    <property type="component" value="Chromosome 6"/>
</dbReference>
<accession>A0AAV1BC28</accession>
<evidence type="ECO:0000313" key="1">
    <source>
        <dbReference type="EMBL" id="CAI8620021.1"/>
    </source>
</evidence>